<feature type="domain" description="DUF2062" evidence="2">
    <location>
        <begin position="13"/>
        <end position="151"/>
    </location>
</feature>
<comment type="caution">
    <text evidence="3">The sequence shown here is derived from an EMBL/GenBank/DDBJ whole genome shotgun (WGS) entry which is preliminary data.</text>
</comment>
<evidence type="ECO:0000313" key="4">
    <source>
        <dbReference type="Proteomes" id="UP000766904"/>
    </source>
</evidence>
<dbReference type="AlphaFoldDB" id="A0A8J8Q7H4"/>
<sequence length="169" mass="18453">MIRERLARYRNRVRRELTTAFREEHTPHEVGLSFSVGIFVTALPTGGLGIGLLAGFAAWWSWVSKPAIIASIAVLNPLIKPAVYVASFQTGGLLLGTRGLRSSTTPASITEMAGAAIRQLLIGNLVIAVLLSISSYAVVVYLTRIHQKREQRRSEQSLASAALGPFRRR</sequence>
<evidence type="ECO:0000256" key="1">
    <source>
        <dbReference type="SAM" id="Phobius"/>
    </source>
</evidence>
<keyword evidence="4" id="KW-1185">Reference proteome</keyword>
<proteinExistence type="predicted"/>
<keyword evidence="1" id="KW-1133">Transmembrane helix</keyword>
<dbReference type="Pfam" id="PF09835">
    <property type="entry name" value="DUF2062"/>
    <property type="match status" value="1"/>
</dbReference>
<protein>
    <submittedName>
        <fullName evidence="3">DUF2062 domain-containing protein</fullName>
    </submittedName>
</protein>
<keyword evidence="1" id="KW-0472">Membrane</keyword>
<evidence type="ECO:0000259" key="2">
    <source>
        <dbReference type="Pfam" id="PF09835"/>
    </source>
</evidence>
<dbReference type="Proteomes" id="UP000766904">
    <property type="component" value="Unassembled WGS sequence"/>
</dbReference>
<feature type="transmembrane region" description="Helical" evidence="1">
    <location>
        <begin position="32"/>
        <end position="60"/>
    </location>
</feature>
<accession>A0A8J8Q7H4</accession>
<dbReference type="PANTHER" id="PTHR40547:SF1">
    <property type="entry name" value="SLL0298 PROTEIN"/>
    <property type="match status" value="1"/>
</dbReference>
<reference evidence="3" key="1">
    <citation type="submission" date="2017-11" db="EMBL/GenBank/DDBJ databases">
        <authorList>
            <person name="Kajale S.C."/>
            <person name="Sharma A."/>
        </authorList>
    </citation>
    <scope>NUCLEOTIDE SEQUENCE</scope>
    <source>
        <strain evidence="3">LS1_42</strain>
    </source>
</reference>
<dbReference type="InterPro" id="IPR018639">
    <property type="entry name" value="DUF2062"/>
</dbReference>
<gene>
    <name evidence="3" type="ORF">CV102_02895</name>
</gene>
<feature type="transmembrane region" description="Helical" evidence="1">
    <location>
        <begin position="121"/>
        <end position="143"/>
    </location>
</feature>
<dbReference type="OrthoDB" id="329979at2157"/>
<keyword evidence="1" id="KW-0812">Transmembrane</keyword>
<dbReference type="EMBL" id="PHNJ01000001">
    <property type="protein sequence ID" value="TYL40532.1"/>
    <property type="molecule type" value="Genomic_DNA"/>
</dbReference>
<name>A0A8J8Q7H4_9EURY</name>
<organism evidence="3 4">
    <name type="scientific">Natronococcus pandeyae</name>
    <dbReference type="NCBI Taxonomy" id="2055836"/>
    <lineage>
        <taxon>Archaea</taxon>
        <taxon>Methanobacteriati</taxon>
        <taxon>Methanobacteriota</taxon>
        <taxon>Stenosarchaea group</taxon>
        <taxon>Halobacteria</taxon>
        <taxon>Halobacteriales</taxon>
        <taxon>Natrialbaceae</taxon>
        <taxon>Natronococcus</taxon>
    </lineage>
</organism>
<evidence type="ECO:0000313" key="3">
    <source>
        <dbReference type="EMBL" id="TYL40532.1"/>
    </source>
</evidence>
<dbReference type="RefSeq" id="WP_148856325.1">
    <property type="nucleotide sequence ID" value="NZ_PHNJ01000001.1"/>
</dbReference>
<dbReference type="PANTHER" id="PTHR40547">
    <property type="entry name" value="SLL0298 PROTEIN"/>
    <property type="match status" value="1"/>
</dbReference>